<dbReference type="InterPro" id="IPR000182">
    <property type="entry name" value="GNAT_dom"/>
</dbReference>
<comment type="caution">
    <text evidence="2">The sequence shown here is derived from an EMBL/GenBank/DDBJ whole genome shotgun (WGS) entry which is preliminary data.</text>
</comment>
<accession>I8UIK4</accession>
<gene>
    <name evidence="2" type="ORF">A374_04104</name>
</gene>
<dbReference type="PATRIC" id="fig|1196324.3.peg.833"/>
<dbReference type="PANTHER" id="PTHR13355:SF11">
    <property type="entry name" value="GLUCOSAMINE 6-PHOSPHATE N-ACETYLTRANSFERASE"/>
    <property type="match status" value="1"/>
</dbReference>
<evidence type="ECO:0000313" key="2">
    <source>
        <dbReference type="EMBL" id="EIT86725.1"/>
    </source>
</evidence>
<dbReference type="RefSeq" id="WP_007200920.1">
    <property type="nucleotide sequence ID" value="NZ_AKKV01000020.1"/>
</dbReference>
<protein>
    <submittedName>
        <fullName evidence="2">GNAT family acetyltransferase</fullName>
    </submittedName>
</protein>
<dbReference type="InterPro" id="IPR039143">
    <property type="entry name" value="GNPNAT1-like"/>
</dbReference>
<sequence length="141" mass="15980">MKAILVETAEQREAVFAIREAVFVKEQGVAADLEFDEYEEVAEHWLITQNDQPVGCGRLRIVNNQGKLERICVQKEARGQHVGQFIVRTLERSAQEKGVESAYLHGQTQAEGFYHSLGYETCSAVFLEDAIPHVIMKKKFV</sequence>
<dbReference type="STRING" id="1196324.A374_04104"/>
<keyword evidence="2" id="KW-0808">Transferase</keyword>
<dbReference type="AlphaFoldDB" id="I8UIK4"/>
<keyword evidence="3" id="KW-1185">Reference proteome</keyword>
<proteinExistence type="predicted"/>
<organism evidence="2 3">
    <name type="scientific">Fictibacillus macauensis ZFHKF-1</name>
    <dbReference type="NCBI Taxonomy" id="1196324"/>
    <lineage>
        <taxon>Bacteria</taxon>
        <taxon>Bacillati</taxon>
        <taxon>Bacillota</taxon>
        <taxon>Bacilli</taxon>
        <taxon>Bacillales</taxon>
        <taxon>Fictibacillaceae</taxon>
        <taxon>Fictibacillus</taxon>
    </lineage>
</organism>
<dbReference type="InterPro" id="IPR016181">
    <property type="entry name" value="Acyl_CoA_acyltransferase"/>
</dbReference>
<dbReference type="CDD" id="cd04301">
    <property type="entry name" value="NAT_SF"/>
    <property type="match status" value="1"/>
</dbReference>
<dbReference type="Proteomes" id="UP000004080">
    <property type="component" value="Unassembled WGS sequence"/>
</dbReference>
<reference evidence="2 3" key="1">
    <citation type="journal article" date="2012" name="J. Bacteriol.">
        <title>Genome of Bacillus macauensis ZFHKF-1, a Long-Chain-Forming Bacterium.</title>
        <authorList>
            <person name="Cai L."/>
            <person name="Zhang T."/>
        </authorList>
    </citation>
    <scope>NUCLEOTIDE SEQUENCE [LARGE SCALE GENOMIC DNA]</scope>
    <source>
        <strain evidence="2 3">ZFHKF-1</strain>
    </source>
</reference>
<dbReference type="PANTHER" id="PTHR13355">
    <property type="entry name" value="GLUCOSAMINE 6-PHOSPHATE N-ACETYLTRANSFERASE"/>
    <property type="match status" value="1"/>
</dbReference>
<name>I8UIK4_9BACL</name>
<dbReference type="EMBL" id="AKKV01000020">
    <property type="protein sequence ID" value="EIT86725.1"/>
    <property type="molecule type" value="Genomic_DNA"/>
</dbReference>
<dbReference type="eggNOG" id="COG2153">
    <property type="taxonomic scope" value="Bacteria"/>
</dbReference>
<dbReference type="PROSITE" id="PS51186">
    <property type="entry name" value="GNAT"/>
    <property type="match status" value="1"/>
</dbReference>
<evidence type="ECO:0000313" key="3">
    <source>
        <dbReference type="Proteomes" id="UP000004080"/>
    </source>
</evidence>
<dbReference type="GO" id="GO:0004343">
    <property type="term" value="F:glucosamine 6-phosphate N-acetyltransferase activity"/>
    <property type="evidence" value="ECO:0007669"/>
    <property type="project" value="TreeGrafter"/>
</dbReference>
<feature type="domain" description="N-acetyltransferase" evidence="1">
    <location>
        <begin position="2"/>
        <end position="141"/>
    </location>
</feature>
<evidence type="ECO:0000259" key="1">
    <source>
        <dbReference type="PROSITE" id="PS51186"/>
    </source>
</evidence>
<dbReference type="Pfam" id="PF13673">
    <property type="entry name" value="Acetyltransf_10"/>
    <property type="match status" value="1"/>
</dbReference>
<dbReference type="Gene3D" id="3.40.630.30">
    <property type="match status" value="1"/>
</dbReference>
<dbReference type="OrthoDB" id="9796171at2"/>
<dbReference type="SUPFAM" id="SSF55729">
    <property type="entry name" value="Acyl-CoA N-acyltransferases (Nat)"/>
    <property type="match status" value="1"/>
</dbReference>